<evidence type="ECO:0000313" key="2">
    <source>
        <dbReference type="EMBL" id="SEM50404.1"/>
    </source>
</evidence>
<dbReference type="Gene3D" id="2.40.50.1020">
    <property type="entry name" value="LytTr DNA-binding domain"/>
    <property type="match status" value="1"/>
</dbReference>
<evidence type="ECO:0000259" key="1">
    <source>
        <dbReference type="PROSITE" id="PS50930"/>
    </source>
</evidence>
<dbReference type="PANTHER" id="PTHR37299:SF4">
    <property type="entry name" value="TRANSCRIPTIONAL REGULATOR"/>
    <property type="match status" value="1"/>
</dbReference>
<comment type="caution">
    <text evidence="2">The sequence shown here is derived from an EMBL/GenBank/DDBJ whole genome shotgun (WGS) entry which is preliminary data.</text>
</comment>
<organism evidence="2 3">
    <name type="scientific">Ligilactobacillus ruminis</name>
    <dbReference type="NCBI Taxonomy" id="1623"/>
    <lineage>
        <taxon>Bacteria</taxon>
        <taxon>Bacillati</taxon>
        <taxon>Bacillota</taxon>
        <taxon>Bacilli</taxon>
        <taxon>Lactobacillales</taxon>
        <taxon>Lactobacillaceae</taxon>
        <taxon>Ligilactobacillus</taxon>
    </lineage>
</organism>
<evidence type="ECO:0000313" key="3">
    <source>
        <dbReference type="Proteomes" id="UP000182089"/>
    </source>
</evidence>
<dbReference type="Proteomes" id="UP000182089">
    <property type="component" value="Unassembled WGS sequence"/>
</dbReference>
<dbReference type="InterPro" id="IPR007492">
    <property type="entry name" value="LytTR_DNA-bd_dom"/>
</dbReference>
<name>A0ABY1AAF1_9LACO</name>
<dbReference type="PROSITE" id="PS50930">
    <property type="entry name" value="HTH_LYTTR"/>
    <property type="match status" value="1"/>
</dbReference>
<proteinExistence type="predicted"/>
<dbReference type="SMART" id="SM00850">
    <property type="entry name" value="LytTR"/>
    <property type="match status" value="1"/>
</dbReference>
<dbReference type="InterPro" id="IPR046947">
    <property type="entry name" value="LytR-like"/>
</dbReference>
<protein>
    <submittedName>
        <fullName evidence="2">Transcriptional regulator, LytTR family</fullName>
    </submittedName>
</protein>
<dbReference type="Pfam" id="PF04397">
    <property type="entry name" value="LytTR"/>
    <property type="match status" value="1"/>
</dbReference>
<dbReference type="EMBL" id="FOCC01000003">
    <property type="protein sequence ID" value="SEM50404.1"/>
    <property type="molecule type" value="Genomic_DNA"/>
</dbReference>
<accession>A0ABY1AAF1</accession>
<reference evidence="2 3" key="1">
    <citation type="submission" date="2016-10" db="EMBL/GenBank/DDBJ databases">
        <authorList>
            <person name="Varghese N."/>
            <person name="Submissions S."/>
        </authorList>
    </citation>
    <scope>NUCLEOTIDE SEQUENCE [LARGE SCALE GENOMIC DNA]</scope>
    <source>
        <strain evidence="2 3">WC1T17</strain>
    </source>
</reference>
<feature type="domain" description="HTH LytTR-type" evidence="1">
    <location>
        <begin position="43"/>
        <end position="145"/>
    </location>
</feature>
<gene>
    <name evidence="2" type="ORF">SAMN05216431_103163</name>
</gene>
<dbReference type="PANTHER" id="PTHR37299">
    <property type="entry name" value="TRANSCRIPTIONAL REGULATOR-RELATED"/>
    <property type="match status" value="1"/>
</dbReference>
<sequence>MKVIVDINPKLSEAEVHLYVPKENQSTKEIIRQLHSLFDTWQLAAFKKDELVYLALDEILFFETEGRNVLVHTRNETLLVKHKLYELEKLNSNFMRISKASVLNISQVEGLKRSFSGCMASFFESYKSVYVSRKYYPNLRDKLEEMRLK</sequence>